<dbReference type="OrthoDB" id="372104at2157"/>
<sequence length="931" mass="106394">MTEGLNHKISSLMKERNWKKVTQIQEMSMGPILKGHNTLIIAPTGFGKTEAAILPILSLMTESEHKPVSMIYITPLKALINDITIRIDWWASKLGLSVSRKHGEVPQKEKNLRLKKAPHILVTTPEGLEIDMDWASKFRENYKNVNWIVVDEIHELISSKRGAQLFVLLERLKHFSGRDFQRVGLSATIRDEKFVASSLFGSSCRPISIVKSNMGKEFKLRIREVRNSGNLWQESAKTIRDSLEPPSLIFTNSRFLTERLHEELERLGENGIFVHHSSISRDSKTNTEEHLRAGKAKAVICTKTLELGIDIGQVKKIVMYRPPPSVASFLQRLGRSGHCVGGVPQGEIICTQSFDCLEALAIYSLSKRGVLEKPKRMRPLDVVAREIVGMALQYSSISLDTVYSIITSSFVYKDLSRREFLDLIEYLKKNNLIVIEGDQIKLGKSFFKIWTFNKNNNFVWAKSFSEFFSLITNDETFRLKSGDRSIGEIDALYVYKHIRPGDMIRISGKLWKVARIHNGSLTIDLLPADKGEGEIPIWRGDSVPKSSLIPKEMERIFRDSDLLKSEILNEEVKRDLETILRKYEENGLPIPSSRIIYVTLTDKEIVYSSIMDEKVANTLAHVLMYMATTKYTLNVYSRASIYGFSIGFTERDLFSDLISMNEKKIRKLIIKSIFRSPLFMSVEKEIQASFGKIGKVNPKEDKLIVREALRQTVRKYFNVKGTLKFIGLLKAKKIEIVRTQELNPLAEALLSHAPIRPWMSGVNLLIYETLKEGAYSLKELSEMLSIPPKSLEVKLKQMRKTESKYRVTSFIDVDNKEMRWCLAEELKSLVNSDEFFTSFSSINKDETFIAEMKSADGSSSTELIFKPGQIEENPDDFIKRIPMEEIGELRVVDPVDPVICNMSPRYYFVKRSVVPYLLLNASAYIQNLKYT</sequence>
<reference evidence="6 7" key="1">
    <citation type="submission" date="2020-02" db="EMBL/GenBank/DDBJ databases">
        <title>Comparative genome analysis reveals the metabolism and evolution of the thermophilic archaeal genus Metallosphaera.</title>
        <authorList>
            <person name="Jiang C."/>
        </authorList>
    </citation>
    <scope>NUCLEOTIDE SEQUENCE [LARGE SCALE GENOMIC DNA]</scope>
    <source>
        <strain evidence="6 7">Ric-A</strain>
    </source>
</reference>
<evidence type="ECO:0000313" key="6">
    <source>
        <dbReference type="EMBL" id="QKQ99389.1"/>
    </source>
</evidence>
<dbReference type="SMART" id="SM00490">
    <property type="entry name" value="HELICc"/>
    <property type="match status" value="1"/>
</dbReference>
<gene>
    <name evidence="6" type="ORF">GWK48_02360</name>
</gene>
<dbReference type="PROSITE" id="PS51192">
    <property type="entry name" value="HELICASE_ATP_BIND_1"/>
    <property type="match status" value="1"/>
</dbReference>
<dbReference type="GeneID" id="55640753"/>
<dbReference type="GO" id="GO:0005524">
    <property type="term" value="F:ATP binding"/>
    <property type="evidence" value="ECO:0007669"/>
    <property type="project" value="UniProtKB-KW"/>
</dbReference>
<dbReference type="PROSITE" id="PS51194">
    <property type="entry name" value="HELICASE_CTER"/>
    <property type="match status" value="1"/>
</dbReference>
<name>A0A6N0NW63_9CREN</name>
<dbReference type="GO" id="GO:0004386">
    <property type="term" value="F:helicase activity"/>
    <property type="evidence" value="ECO:0007669"/>
    <property type="project" value="UniProtKB-KW"/>
</dbReference>
<evidence type="ECO:0000256" key="3">
    <source>
        <dbReference type="ARBA" id="ARBA00093467"/>
    </source>
</evidence>
<evidence type="ECO:0000259" key="5">
    <source>
        <dbReference type="PROSITE" id="PS51194"/>
    </source>
</evidence>
<comment type="similarity">
    <text evidence="3">Belongs to the Lhr helicase family. Lhr-Core subfamily.</text>
</comment>
<evidence type="ECO:0000313" key="7">
    <source>
        <dbReference type="Proteomes" id="UP000509301"/>
    </source>
</evidence>
<dbReference type="InterPro" id="IPR017170">
    <property type="entry name" value="Lhr-like"/>
</dbReference>
<dbReference type="RefSeq" id="WP_174629250.1">
    <property type="nucleotide sequence ID" value="NZ_CP049074.1"/>
</dbReference>
<dbReference type="InterPro" id="IPR045628">
    <property type="entry name" value="Lhr_WH_dom"/>
</dbReference>
<dbReference type="EMBL" id="CP049074">
    <property type="protein sequence ID" value="QKQ99389.1"/>
    <property type="molecule type" value="Genomic_DNA"/>
</dbReference>
<keyword evidence="6" id="KW-0378">Hydrolase</keyword>
<dbReference type="SMART" id="SM00487">
    <property type="entry name" value="DEXDc"/>
    <property type="match status" value="1"/>
</dbReference>
<dbReference type="InterPro" id="IPR011545">
    <property type="entry name" value="DEAD/DEAH_box_helicase_dom"/>
</dbReference>
<dbReference type="PIRSF" id="PIRSF037307">
    <property type="entry name" value="Lhr-like_helic_prd"/>
    <property type="match status" value="1"/>
</dbReference>
<dbReference type="PANTHER" id="PTHR47962:SF5">
    <property type="entry name" value="ATP-DEPENDENT HELICASE LHR-RELATED"/>
    <property type="match status" value="1"/>
</dbReference>
<dbReference type="InterPro" id="IPR052511">
    <property type="entry name" value="ATP-dep_Helicase"/>
</dbReference>
<evidence type="ECO:0000256" key="1">
    <source>
        <dbReference type="ARBA" id="ARBA00022741"/>
    </source>
</evidence>
<dbReference type="SUPFAM" id="SSF52540">
    <property type="entry name" value="P-loop containing nucleoside triphosphate hydrolases"/>
    <property type="match status" value="1"/>
</dbReference>
<keyword evidence="1" id="KW-0547">Nucleotide-binding</keyword>
<dbReference type="GO" id="GO:0140097">
    <property type="term" value="F:catalytic activity, acting on DNA"/>
    <property type="evidence" value="ECO:0007669"/>
    <property type="project" value="UniProtKB-ARBA"/>
</dbReference>
<dbReference type="GO" id="GO:0003677">
    <property type="term" value="F:DNA binding"/>
    <property type="evidence" value="ECO:0007669"/>
    <property type="project" value="TreeGrafter"/>
</dbReference>
<dbReference type="GO" id="GO:0016887">
    <property type="term" value="F:ATP hydrolysis activity"/>
    <property type="evidence" value="ECO:0007669"/>
    <property type="project" value="TreeGrafter"/>
</dbReference>
<dbReference type="Pfam" id="PF00270">
    <property type="entry name" value="DEAD"/>
    <property type="match status" value="1"/>
</dbReference>
<keyword evidence="7" id="KW-1185">Reference proteome</keyword>
<proteinExistence type="inferred from homology"/>
<feature type="domain" description="Helicase ATP-binding" evidence="4">
    <location>
        <begin position="29"/>
        <end position="207"/>
    </location>
</feature>
<dbReference type="Pfam" id="PF00271">
    <property type="entry name" value="Helicase_C"/>
    <property type="match status" value="1"/>
</dbReference>
<dbReference type="KEGG" id="mten:GWK48_02360"/>
<feature type="domain" description="Helicase C-terminal" evidence="5">
    <location>
        <begin position="238"/>
        <end position="381"/>
    </location>
</feature>
<organism evidence="6 7">
    <name type="scientific">Metallosphaera tengchongensis</name>
    <dbReference type="NCBI Taxonomy" id="1532350"/>
    <lineage>
        <taxon>Archaea</taxon>
        <taxon>Thermoproteota</taxon>
        <taxon>Thermoprotei</taxon>
        <taxon>Sulfolobales</taxon>
        <taxon>Sulfolobaceae</taxon>
        <taxon>Metallosphaera</taxon>
    </lineage>
</organism>
<dbReference type="InterPro" id="IPR027417">
    <property type="entry name" value="P-loop_NTPase"/>
</dbReference>
<evidence type="ECO:0000259" key="4">
    <source>
        <dbReference type="PROSITE" id="PS51192"/>
    </source>
</evidence>
<keyword evidence="2" id="KW-0067">ATP-binding</keyword>
<dbReference type="Proteomes" id="UP000509301">
    <property type="component" value="Chromosome"/>
</dbReference>
<keyword evidence="6" id="KW-0347">Helicase</keyword>
<accession>A0A6N0NW63</accession>
<dbReference type="Gene3D" id="3.40.50.300">
    <property type="entry name" value="P-loop containing nucleotide triphosphate hydrolases"/>
    <property type="match status" value="2"/>
</dbReference>
<dbReference type="PANTHER" id="PTHR47962">
    <property type="entry name" value="ATP-DEPENDENT HELICASE LHR-RELATED-RELATED"/>
    <property type="match status" value="1"/>
</dbReference>
<dbReference type="Pfam" id="PF19306">
    <property type="entry name" value="WHD_Lhr"/>
    <property type="match status" value="1"/>
</dbReference>
<dbReference type="AlphaFoldDB" id="A0A6N0NW63"/>
<dbReference type="InterPro" id="IPR001650">
    <property type="entry name" value="Helicase_C-like"/>
</dbReference>
<dbReference type="InterPro" id="IPR014001">
    <property type="entry name" value="Helicase_ATP-bd"/>
</dbReference>
<evidence type="ECO:0000256" key="2">
    <source>
        <dbReference type="ARBA" id="ARBA00022840"/>
    </source>
</evidence>
<protein>
    <submittedName>
        <fullName evidence="6">DEAD/DEAH box helicase</fullName>
    </submittedName>
</protein>